<comment type="similarity">
    <text evidence="1">Belongs to the HesA/MoeB/ThiF family.</text>
</comment>
<evidence type="ECO:0000313" key="4">
    <source>
        <dbReference type="Proteomes" id="UP000094707"/>
    </source>
</evidence>
<dbReference type="KEGG" id="mcub:MCBB_1054"/>
<name>A0A1D3L247_9EURY</name>
<dbReference type="EC" id="2.7.7.80" evidence="3"/>
<accession>A0A1D3L247</accession>
<sequence length="338" mass="37217">MQSRYSRQIILNNIKEEGQKKLLNSSVAVVGCGALGTVVTNNLARAGVGKINIIDRDFVELNNLQRQMLFDENDVGEPKALAAAKKASAINSEIEVVPLIKDLNHTNVEELLSGVDVVLDGTDNIQTRMLVNDVCVKNRVPWVYTGAIGTSGMMMKILPDKACLRCLYPGVPKPGSLPTCDTMGVLNTITVIMGSMESTEALKILLGKYDDLEDTKSELIVYDGWNNSYDGITVKKNDNCGCCVDEDFEYLKSEEREIITSLCGRNAIQITPADPKEMSLRELASKLEKLGDVRCADFIMIFKIGEFEISVFKDGRAIVKGTNDKKVARSIYARYIGT</sequence>
<dbReference type="PROSITE" id="PS51257">
    <property type="entry name" value="PROKAR_LIPOPROTEIN"/>
    <property type="match status" value="1"/>
</dbReference>
<keyword evidence="3" id="KW-0548">Nucleotidyltransferase</keyword>
<dbReference type="OrthoDB" id="7915at2157"/>
<dbReference type="InterPro" id="IPR045886">
    <property type="entry name" value="ThiF/MoeB/HesA"/>
</dbReference>
<dbReference type="PANTHER" id="PTHR10953">
    <property type="entry name" value="UBIQUITIN-ACTIVATING ENZYME E1"/>
    <property type="match status" value="1"/>
</dbReference>
<dbReference type="GO" id="GO:0005829">
    <property type="term" value="C:cytosol"/>
    <property type="evidence" value="ECO:0007669"/>
    <property type="project" value="TreeGrafter"/>
</dbReference>
<dbReference type="GO" id="GO:0004792">
    <property type="term" value="F:thiosulfate-cyanide sulfurtransferase activity"/>
    <property type="evidence" value="ECO:0007669"/>
    <property type="project" value="TreeGrafter"/>
</dbReference>
<gene>
    <name evidence="3" type="primary">moeB</name>
    <name evidence="3" type="ORF">MCBB_1054</name>
</gene>
<dbReference type="GO" id="GO:0008146">
    <property type="term" value="F:sulfotransferase activity"/>
    <property type="evidence" value="ECO:0007669"/>
    <property type="project" value="TreeGrafter"/>
</dbReference>
<dbReference type="EMBL" id="LT607756">
    <property type="protein sequence ID" value="SCG85613.1"/>
    <property type="molecule type" value="Genomic_DNA"/>
</dbReference>
<organism evidence="3 4">
    <name type="scientific">Methanobacterium congolense</name>
    <dbReference type="NCBI Taxonomy" id="118062"/>
    <lineage>
        <taxon>Archaea</taxon>
        <taxon>Methanobacteriati</taxon>
        <taxon>Methanobacteriota</taxon>
        <taxon>Methanomada group</taxon>
        <taxon>Methanobacteria</taxon>
        <taxon>Methanobacteriales</taxon>
        <taxon>Methanobacteriaceae</taxon>
        <taxon>Methanobacterium</taxon>
    </lineage>
</organism>
<dbReference type="Pfam" id="PF00899">
    <property type="entry name" value="ThiF"/>
    <property type="match status" value="1"/>
</dbReference>
<dbReference type="PANTHER" id="PTHR10953:SF102">
    <property type="entry name" value="ADENYLYLTRANSFERASE AND SULFURTRANSFERASE MOCS3"/>
    <property type="match status" value="1"/>
</dbReference>
<dbReference type="CDD" id="cd00757">
    <property type="entry name" value="ThiF_MoeB_HesA_family"/>
    <property type="match status" value="1"/>
</dbReference>
<reference evidence="3 4" key="1">
    <citation type="submission" date="2016-08" db="EMBL/GenBank/DDBJ databases">
        <authorList>
            <person name="Seilhamer J.J."/>
        </authorList>
    </citation>
    <scope>NUCLEOTIDE SEQUENCE [LARGE SCALE GENOMIC DNA]</scope>
    <source>
        <strain evidence="3">Buetzberg</strain>
    </source>
</reference>
<dbReference type="RefSeq" id="WP_071906750.1">
    <property type="nucleotide sequence ID" value="NZ_LT607756.1"/>
</dbReference>
<keyword evidence="3" id="KW-0808">Transferase</keyword>
<dbReference type="GeneID" id="30411899"/>
<dbReference type="Proteomes" id="UP000094707">
    <property type="component" value="Chromosome I"/>
</dbReference>
<dbReference type="GO" id="GO:0061605">
    <property type="term" value="F:molybdopterin-synthase adenylyltransferase activity"/>
    <property type="evidence" value="ECO:0007669"/>
    <property type="project" value="UniProtKB-EC"/>
</dbReference>
<evidence type="ECO:0000313" key="3">
    <source>
        <dbReference type="EMBL" id="SCG85613.1"/>
    </source>
</evidence>
<dbReference type="AlphaFoldDB" id="A0A1D3L247"/>
<protein>
    <submittedName>
        <fullName evidence="3">Molybdopterin-synthase adenylyltransferase</fullName>
        <ecNumber evidence="3">2.7.7.80</ecNumber>
    </submittedName>
</protein>
<feature type="domain" description="THIF-type NAD/FAD binding fold" evidence="2">
    <location>
        <begin position="5"/>
        <end position="242"/>
    </location>
</feature>
<dbReference type="InterPro" id="IPR000594">
    <property type="entry name" value="ThiF_NAD_FAD-bd"/>
</dbReference>
<proteinExistence type="inferred from homology"/>
<dbReference type="STRING" id="118062.MCBB_1054"/>
<keyword evidence="4" id="KW-1185">Reference proteome</keyword>
<evidence type="ECO:0000256" key="1">
    <source>
        <dbReference type="ARBA" id="ARBA00009919"/>
    </source>
</evidence>
<dbReference type="GO" id="GO:0008641">
    <property type="term" value="F:ubiquitin-like modifier activating enzyme activity"/>
    <property type="evidence" value="ECO:0007669"/>
    <property type="project" value="InterPro"/>
</dbReference>
<evidence type="ECO:0000259" key="2">
    <source>
        <dbReference type="Pfam" id="PF00899"/>
    </source>
</evidence>
<dbReference type="SUPFAM" id="SSF69572">
    <property type="entry name" value="Activating enzymes of the ubiquitin-like proteins"/>
    <property type="match status" value="1"/>
</dbReference>
<dbReference type="Gene3D" id="3.40.50.720">
    <property type="entry name" value="NAD(P)-binding Rossmann-like Domain"/>
    <property type="match status" value="1"/>
</dbReference>
<dbReference type="FunFam" id="3.40.50.720:FF:000080">
    <property type="entry name" value="Thiazole biosynthesis adenylyltransferase ThiF"/>
    <property type="match status" value="1"/>
</dbReference>
<dbReference type="PATRIC" id="fig|129848.4.peg.1062"/>
<dbReference type="InterPro" id="IPR035985">
    <property type="entry name" value="Ubiquitin-activating_enz"/>
</dbReference>